<name>A0A7I7RIR0_MYCCF</name>
<dbReference type="Pfam" id="PF00202">
    <property type="entry name" value="Aminotran_3"/>
    <property type="match status" value="1"/>
</dbReference>
<dbReference type="GO" id="GO:0004587">
    <property type="term" value="F:ornithine aminotransferase activity"/>
    <property type="evidence" value="ECO:0007669"/>
    <property type="project" value="UniProtKB-EC"/>
</dbReference>
<evidence type="ECO:0000256" key="5">
    <source>
        <dbReference type="ARBA" id="ARBA00022650"/>
    </source>
</evidence>
<proteinExistence type="inferred from homology"/>
<reference evidence="10 11" key="1">
    <citation type="journal article" date="2019" name="Emerg. Microbes Infect.">
        <title>Comprehensive subspecies identification of 175 nontuberculous mycobacteria species based on 7547 genomic profiles.</title>
        <authorList>
            <person name="Matsumoto Y."/>
            <person name="Kinjo T."/>
            <person name="Motooka D."/>
            <person name="Nabeya D."/>
            <person name="Jung N."/>
            <person name="Uechi K."/>
            <person name="Horii T."/>
            <person name="Iida T."/>
            <person name="Fujita J."/>
            <person name="Nakamura S."/>
        </authorList>
    </citation>
    <scope>NUCLEOTIDE SEQUENCE [LARGE SCALE GENOMIC DNA]</scope>
    <source>
        <strain evidence="10 11">JCM 18439</strain>
    </source>
</reference>
<dbReference type="EMBL" id="AP022591">
    <property type="protein sequence ID" value="BBY44031.1"/>
    <property type="molecule type" value="Genomic_DNA"/>
</dbReference>
<dbReference type="GO" id="GO:0042802">
    <property type="term" value="F:identical protein binding"/>
    <property type="evidence" value="ECO:0007669"/>
    <property type="project" value="TreeGrafter"/>
</dbReference>
<dbReference type="Gene3D" id="3.40.640.10">
    <property type="entry name" value="Type I PLP-dependent aspartate aminotransferase-like (Major domain)"/>
    <property type="match status" value="1"/>
</dbReference>
<dbReference type="NCBIfam" id="TIGR01885">
    <property type="entry name" value="Orn_aminotrans"/>
    <property type="match status" value="1"/>
</dbReference>
<dbReference type="KEGG" id="mcee:MCEL_23260"/>
<evidence type="ECO:0000256" key="3">
    <source>
        <dbReference type="ARBA" id="ARBA00012924"/>
    </source>
</evidence>
<evidence type="ECO:0000256" key="4">
    <source>
        <dbReference type="ARBA" id="ARBA00022576"/>
    </source>
</evidence>
<dbReference type="GO" id="GO:0030170">
    <property type="term" value="F:pyridoxal phosphate binding"/>
    <property type="evidence" value="ECO:0007669"/>
    <property type="project" value="InterPro"/>
</dbReference>
<dbReference type="Gene3D" id="3.90.1150.10">
    <property type="entry name" value="Aspartate Aminotransferase, domain 1"/>
    <property type="match status" value="1"/>
</dbReference>
<evidence type="ECO:0000256" key="1">
    <source>
        <dbReference type="ARBA" id="ARBA00001933"/>
    </source>
</evidence>
<keyword evidence="11" id="KW-1185">Reference proteome</keyword>
<keyword evidence="5" id="KW-0641">Proline biosynthesis</keyword>
<keyword evidence="4" id="KW-0032">Aminotransferase</keyword>
<gene>
    <name evidence="10" type="primary">rocD</name>
    <name evidence="10" type="ORF">MCEL_23260</name>
</gene>
<evidence type="ECO:0000256" key="7">
    <source>
        <dbReference type="ARBA" id="ARBA00022898"/>
    </source>
</evidence>
<dbReference type="PANTHER" id="PTHR11986:SF18">
    <property type="entry name" value="ORNITHINE AMINOTRANSFERASE, MITOCHONDRIAL"/>
    <property type="match status" value="1"/>
</dbReference>
<comment type="similarity">
    <text evidence="9">Belongs to the class-III pyridoxal-phosphate-dependent aminotransferase family.</text>
</comment>
<dbReference type="FunFam" id="3.40.640.10:FF:000011">
    <property type="entry name" value="Ornithine aminotransferase"/>
    <property type="match status" value="1"/>
</dbReference>
<sequence length="427" mass="45350">MIDCAIRPFYRLFMTLDTATVVFEPRGTTATEAAITIDDRYVAHNYSPLPVVAASADGAWITDVEGRRYLDCLAAYSAVNFGHRNPEITEVAHAQLDTVTLVSRAFHSDRLGSLCSALADLCGKDMVLPMNSGAEAVESGLKVARKWGTDVKGVATDAANIVVAHNNFHGRTTTIISFSDDEAARRGFGPYTPGFRAAPFGDADAFAAAIDENTVAVLIEPIQGEAGIVVPPDDFLPRLRSLCTERNVLLIADEIQSGLARTGRTFACEHWGVVPDVYLLGKALGGGVVPLSAVVADADVLGVLHPGEHGSTFGGNPLAAAIGSTVVAMLRRGEFQCRSAELGDRLHRRLRELIGRGVVAVRGKGLWAGVDIDPASGTAKSVSLRMAHRGVLVKDTHGSTLRFGPPLVITADEIDWAVEQFAAALVE</sequence>
<dbReference type="PANTHER" id="PTHR11986">
    <property type="entry name" value="AMINOTRANSFERASE CLASS III"/>
    <property type="match status" value="1"/>
</dbReference>
<evidence type="ECO:0000256" key="9">
    <source>
        <dbReference type="RuleBase" id="RU003560"/>
    </source>
</evidence>
<dbReference type="InterPro" id="IPR010164">
    <property type="entry name" value="Orn_aminotrans"/>
</dbReference>
<dbReference type="InterPro" id="IPR015424">
    <property type="entry name" value="PyrdxlP-dep_Trfase"/>
</dbReference>
<evidence type="ECO:0000256" key="2">
    <source>
        <dbReference type="ARBA" id="ARBA00004998"/>
    </source>
</evidence>
<organism evidence="10 11">
    <name type="scientific">Mycolicibacterium celeriflavum</name>
    <name type="common">Mycobacterium celeriflavum</name>
    <dbReference type="NCBI Taxonomy" id="1249101"/>
    <lineage>
        <taxon>Bacteria</taxon>
        <taxon>Bacillati</taxon>
        <taxon>Actinomycetota</taxon>
        <taxon>Actinomycetes</taxon>
        <taxon>Mycobacteriales</taxon>
        <taxon>Mycobacteriaceae</taxon>
        <taxon>Mycolicibacterium</taxon>
    </lineage>
</organism>
<comment type="pathway">
    <text evidence="2">Amino-acid biosynthesis; L-proline biosynthesis; L-glutamate 5-semialdehyde from L-ornithine: step 1/1.</text>
</comment>
<dbReference type="PIRSF" id="PIRSF000521">
    <property type="entry name" value="Transaminase_4ab_Lys_Orn"/>
    <property type="match status" value="1"/>
</dbReference>
<dbReference type="InterPro" id="IPR015422">
    <property type="entry name" value="PyrdxlP-dep_Trfase_small"/>
</dbReference>
<protein>
    <recommendedName>
        <fullName evidence="3">ornithine aminotransferase</fullName>
        <ecNumber evidence="3">2.6.1.13</ecNumber>
    </recommendedName>
    <alternativeName>
        <fullName evidence="8">Ornithine--oxo-acid aminotransferase</fullName>
    </alternativeName>
</protein>
<evidence type="ECO:0000256" key="8">
    <source>
        <dbReference type="ARBA" id="ARBA00030587"/>
    </source>
</evidence>
<accession>A0A7I7RIR0</accession>
<evidence type="ECO:0000313" key="10">
    <source>
        <dbReference type="EMBL" id="BBY44031.1"/>
    </source>
</evidence>
<dbReference type="CDD" id="cd00610">
    <property type="entry name" value="OAT_like"/>
    <property type="match status" value="1"/>
</dbReference>
<dbReference type="UniPathway" id="UPA00098">
    <property type="reaction ID" value="UER00358"/>
</dbReference>
<dbReference type="EC" id="2.6.1.13" evidence="3"/>
<dbReference type="AlphaFoldDB" id="A0A7I7RIR0"/>
<dbReference type="Proteomes" id="UP000466431">
    <property type="component" value="Chromosome"/>
</dbReference>
<keyword evidence="6" id="KW-0808">Transferase</keyword>
<keyword evidence="7 9" id="KW-0663">Pyridoxal phosphate</keyword>
<evidence type="ECO:0000313" key="11">
    <source>
        <dbReference type="Proteomes" id="UP000466431"/>
    </source>
</evidence>
<dbReference type="InterPro" id="IPR005814">
    <property type="entry name" value="Aminotrans_3"/>
</dbReference>
<dbReference type="PROSITE" id="PS00600">
    <property type="entry name" value="AA_TRANSFER_CLASS_3"/>
    <property type="match status" value="1"/>
</dbReference>
<evidence type="ECO:0000256" key="6">
    <source>
        <dbReference type="ARBA" id="ARBA00022679"/>
    </source>
</evidence>
<comment type="cofactor">
    <cofactor evidence="1">
        <name>pyridoxal 5'-phosphate</name>
        <dbReference type="ChEBI" id="CHEBI:597326"/>
    </cofactor>
</comment>
<dbReference type="InterPro" id="IPR049704">
    <property type="entry name" value="Aminotrans_3_PPA_site"/>
</dbReference>
<dbReference type="GO" id="GO:0055129">
    <property type="term" value="P:L-proline biosynthetic process"/>
    <property type="evidence" value="ECO:0007669"/>
    <property type="project" value="UniProtKB-UniPathway"/>
</dbReference>
<dbReference type="InterPro" id="IPR015421">
    <property type="entry name" value="PyrdxlP-dep_Trfase_major"/>
</dbReference>
<dbReference type="InterPro" id="IPR050103">
    <property type="entry name" value="Class-III_PLP-dep_AT"/>
</dbReference>
<dbReference type="SUPFAM" id="SSF53383">
    <property type="entry name" value="PLP-dependent transferases"/>
    <property type="match status" value="1"/>
</dbReference>
<keyword evidence="5" id="KW-0028">Amino-acid biosynthesis</keyword>